<dbReference type="Gene3D" id="3.20.20.80">
    <property type="entry name" value="Glycosidases"/>
    <property type="match status" value="1"/>
</dbReference>
<dbReference type="EMBL" id="JAZHGA010000036">
    <property type="protein sequence ID" value="MEM5344686.1"/>
    <property type="molecule type" value="Genomic_DNA"/>
</dbReference>
<protein>
    <submittedName>
        <fullName evidence="2">Beta-glucosidase</fullName>
    </submittedName>
</protein>
<dbReference type="SUPFAM" id="SSF51445">
    <property type="entry name" value="(Trans)glycosidases"/>
    <property type="match status" value="1"/>
</dbReference>
<dbReference type="AlphaFoldDB" id="A0A5C6V932"/>
<keyword evidence="4" id="KW-1185">Reference proteome</keyword>
<organism evidence="2 3">
    <name type="scientific">Paraburkholderia azotifigens</name>
    <dbReference type="NCBI Taxonomy" id="2057004"/>
    <lineage>
        <taxon>Bacteria</taxon>
        <taxon>Pseudomonadati</taxon>
        <taxon>Pseudomonadota</taxon>
        <taxon>Betaproteobacteria</taxon>
        <taxon>Burkholderiales</taxon>
        <taxon>Burkholderiaceae</taxon>
        <taxon>Paraburkholderia</taxon>
    </lineage>
</organism>
<dbReference type="GO" id="GO:0004553">
    <property type="term" value="F:hydrolase activity, hydrolyzing O-glycosyl compounds"/>
    <property type="evidence" value="ECO:0007669"/>
    <property type="project" value="TreeGrafter"/>
</dbReference>
<comment type="caution">
    <text evidence="2">The sequence shown here is derived from an EMBL/GenBank/DDBJ whole genome shotgun (WGS) entry which is preliminary data.</text>
</comment>
<dbReference type="InterPro" id="IPR017853">
    <property type="entry name" value="GH"/>
</dbReference>
<gene>
    <name evidence="2" type="ORF">FRZ40_38565</name>
    <name evidence="1" type="ORF">V4C56_34290</name>
</gene>
<evidence type="ECO:0000313" key="4">
    <source>
        <dbReference type="Proteomes" id="UP001481677"/>
    </source>
</evidence>
<dbReference type="PANTHER" id="PTHR12631">
    <property type="entry name" value="ALPHA-L-IDURONIDASE"/>
    <property type="match status" value="1"/>
</dbReference>
<accession>A0A5C6V932</accession>
<sequence>MFAGRIASCLTTSMRVLLLSAVALWCAGVPTVLGAELTLNVNNPAGSLIAQRAGDMKIEFGIPPQEKTGSAMLRTSLLRYDGDGALVSDPIASYQQAVTLTRQSVNATVSITIPRAGLFLVDATLLSENGKAVASKRVNVAAMSPRGRSSFPDFGVVTHFAQGKGAPEVLLPLVKSAGFSWIRDEIYWDHIEQKPGVFVFPKDYDAYLNRASKLGISPLIVLAYGNAKAYPELFGAEQSFPDSPEARRFFVRYVDEVVRRYGQMVTHWEVWNEPAFARLGYAGYVALLKPVYMQIKERSPQATVISCGGGGAGGGPGGDCLLEMSKSGALDYQDAFSVHPYMSPHIPETGYPTAGGPIASVSIPTAWPYLVQLTGQHPRTDGRRVQLWITELGWPSSPASAALDPTSQAAYLVRSYLLSRRYAGVTVMFWYDFVDDGNDPSNQEDNFGMLRNDLSPKPAYVASAVLNATLGSRKWHSALVDDENVKVFQYGNSEPVIVGWTTANTARVVSVQVPAGKYVQRDWQGAESQVTADGAGLKWRLGPLPSYLLPEAVVR</sequence>
<name>A0A5C6V932_9BURK</name>
<dbReference type="Proteomes" id="UP001481677">
    <property type="component" value="Unassembled WGS sequence"/>
</dbReference>
<evidence type="ECO:0000313" key="3">
    <source>
        <dbReference type="Proteomes" id="UP000321776"/>
    </source>
</evidence>
<proteinExistence type="predicted"/>
<dbReference type="InterPro" id="IPR051923">
    <property type="entry name" value="Glycosyl_Hydrolase_39"/>
</dbReference>
<dbReference type="EMBL" id="VOQS01000005">
    <property type="protein sequence ID" value="TXC80205.1"/>
    <property type="molecule type" value="Genomic_DNA"/>
</dbReference>
<evidence type="ECO:0000313" key="2">
    <source>
        <dbReference type="EMBL" id="TXC80205.1"/>
    </source>
</evidence>
<dbReference type="PANTHER" id="PTHR12631:SF10">
    <property type="entry name" value="BETA-XYLOSIDASE-LIKE PROTEIN-RELATED"/>
    <property type="match status" value="1"/>
</dbReference>
<reference evidence="2 3" key="1">
    <citation type="journal article" date="2018" name="Int. J. Syst. Evol. Microbiol.">
        <title>Paraburkholderia azotifigens sp. nov., a nitrogen-fixing bacterium isolated from paddy soil.</title>
        <authorList>
            <person name="Choi G.M."/>
            <person name="Im W.T."/>
        </authorList>
    </citation>
    <scope>NUCLEOTIDE SEQUENCE [LARGE SCALE GENOMIC DNA]</scope>
    <source>
        <strain evidence="2 3">NF 2-5-3</strain>
    </source>
</reference>
<evidence type="ECO:0000313" key="1">
    <source>
        <dbReference type="EMBL" id="MEM5344686.1"/>
    </source>
</evidence>
<dbReference type="Proteomes" id="UP000321776">
    <property type="component" value="Unassembled WGS sequence"/>
</dbReference>
<dbReference type="RefSeq" id="WP_147237712.1">
    <property type="nucleotide sequence ID" value="NZ_JAZHFZ010000037.1"/>
</dbReference>
<reference evidence="1 4" key="3">
    <citation type="submission" date="2024-01" db="EMBL/GenBank/DDBJ databases">
        <title>The diversity of rhizobia nodulating Mimosa spp. in eleven states of Brazil covering several biomes is determined by host plant, location, and edaphic factors.</title>
        <authorList>
            <person name="Rouws L."/>
            <person name="Barauna A."/>
            <person name="Beukes C."/>
            <person name="De Faria S.M."/>
            <person name="Gross E."/>
            <person name="Dos Reis Junior F.B."/>
            <person name="Simon M."/>
            <person name="Maluk M."/>
            <person name="Odee D.W."/>
            <person name="Kenicer G."/>
            <person name="Young J.P.W."/>
            <person name="Reis V.M."/>
            <person name="Zilli J."/>
            <person name="James E.K."/>
        </authorList>
    </citation>
    <scope>NUCLEOTIDE SEQUENCE [LARGE SCALE GENOMIC DNA]</scope>
    <source>
        <strain evidence="1 4">JPY530</strain>
    </source>
</reference>
<reference evidence="2" key="2">
    <citation type="submission" date="2019-08" db="EMBL/GenBank/DDBJ databases">
        <authorList>
            <person name="Im W.-T."/>
        </authorList>
    </citation>
    <scope>NUCLEOTIDE SEQUENCE</scope>
    <source>
        <strain evidence="2">NF 2-5-3</strain>
    </source>
</reference>